<evidence type="ECO:0000256" key="3">
    <source>
        <dbReference type="ARBA" id="ARBA00023002"/>
    </source>
</evidence>
<dbReference type="Gene3D" id="3.40.50.720">
    <property type="entry name" value="NAD(P)-binding Rossmann-like Domain"/>
    <property type="match status" value="1"/>
</dbReference>
<evidence type="ECO:0000259" key="5">
    <source>
        <dbReference type="SMART" id="SM00829"/>
    </source>
</evidence>
<gene>
    <name evidence="6" type="ORF">ELQ35_07210</name>
</gene>
<evidence type="ECO:0000256" key="1">
    <source>
        <dbReference type="ARBA" id="ARBA00022723"/>
    </source>
</evidence>
<dbReference type="PROSITE" id="PS00059">
    <property type="entry name" value="ADH_ZINC"/>
    <property type="match status" value="1"/>
</dbReference>
<evidence type="ECO:0000256" key="2">
    <source>
        <dbReference type="ARBA" id="ARBA00022833"/>
    </source>
</evidence>
<evidence type="ECO:0000256" key="4">
    <source>
        <dbReference type="RuleBase" id="RU361277"/>
    </source>
</evidence>
<dbReference type="SUPFAM" id="SSF50129">
    <property type="entry name" value="GroES-like"/>
    <property type="match status" value="1"/>
</dbReference>
<dbReference type="InterPro" id="IPR011032">
    <property type="entry name" value="GroES-like_sf"/>
</dbReference>
<dbReference type="InterPro" id="IPR050129">
    <property type="entry name" value="Zn_alcohol_dh"/>
</dbReference>
<accession>A0A3S0U3I2</accession>
<dbReference type="AlphaFoldDB" id="A0A3S0U3I2"/>
<keyword evidence="3" id="KW-0560">Oxidoreductase</keyword>
<dbReference type="InterPro" id="IPR020843">
    <property type="entry name" value="ER"/>
</dbReference>
<dbReference type="InterPro" id="IPR002328">
    <property type="entry name" value="ADH_Zn_CS"/>
</dbReference>
<evidence type="ECO:0000313" key="7">
    <source>
        <dbReference type="Proteomes" id="UP000267430"/>
    </source>
</evidence>
<dbReference type="PANTHER" id="PTHR43401:SF2">
    <property type="entry name" value="L-THREONINE 3-DEHYDROGENASE"/>
    <property type="match status" value="1"/>
</dbReference>
<keyword evidence="7" id="KW-1185">Reference proteome</keyword>
<dbReference type="Proteomes" id="UP000267430">
    <property type="component" value="Unassembled WGS sequence"/>
</dbReference>
<dbReference type="InterPro" id="IPR036291">
    <property type="entry name" value="NAD(P)-bd_dom_sf"/>
</dbReference>
<comment type="similarity">
    <text evidence="4">Belongs to the zinc-containing alcohol dehydrogenase family.</text>
</comment>
<dbReference type="Gene3D" id="3.90.180.10">
    <property type="entry name" value="Medium-chain alcohol dehydrogenases, catalytic domain"/>
    <property type="match status" value="1"/>
</dbReference>
<proteinExistence type="inferred from homology"/>
<keyword evidence="2 4" id="KW-0862">Zinc</keyword>
<dbReference type="GO" id="GO:0008270">
    <property type="term" value="F:zinc ion binding"/>
    <property type="evidence" value="ECO:0007669"/>
    <property type="project" value="InterPro"/>
</dbReference>
<dbReference type="GO" id="GO:0016491">
    <property type="term" value="F:oxidoreductase activity"/>
    <property type="evidence" value="ECO:0007669"/>
    <property type="project" value="UniProtKB-KW"/>
</dbReference>
<dbReference type="RefSeq" id="WP_126864152.1">
    <property type="nucleotide sequence ID" value="NZ_JAUSTX010000001.1"/>
</dbReference>
<dbReference type="PANTHER" id="PTHR43401">
    <property type="entry name" value="L-THREONINE 3-DEHYDROGENASE"/>
    <property type="match status" value="1"/>
</dbReference>
<dbReference type="SUPFAM" id="SSF51735">
    <property type="entry name" value="NAD(P)-binding Rossmann-fold domains"/>
    <property type="match status" value="1"/>
</dbReference>
<protein>
    <submittedName>
        <fullName evidence="6">Alcohol dehydrogenase</fullName>
    </submittedName>
</protein>
<dbReference type="SMART" id="SM00829">
    <property type="entry name" value="PKS_ER"/>
    <property type="match status" value="1"/>
</dbReference>
<dbReference type="InterPro" id="IPR013154">
    <property type="entry name" value="ADH-like_N"/>
</dbReference>
<organism evidence="6 7">
    <name type="scientific">Peribacillus cavernae</name>
    <dbReference type="NCBI Taxonomy" id="1674310"/>
    <lineage>
        <taxon>Bacteria</taxon>
        <taxon>Bacillati</taxon>
        <taxon>Bacillota</taxon>
        <taxon>Bacilli</taxon>
        <taxon>Bacillales</taxon>
        <taxon>Bacillaceae</taxon>
        <taxon>Peribacillus</taxon>
    </lineage>
</organism>
<sequence>MTMQAVLFPGDKKVDIREMDIPTPGMGEVLIQMKASAICRSDMSLYYGTSVFEGTKLGSIVPGHEPAGVITEVGEGVSTFKTGDRVAVYLALGCGECPHCKSGYKMFCKEFKCVGFDAHGGDADYLVVPAENCMRLPDDMSFVTAAVSTDAVGTLFHAQKRLGISGRDILVIFGMGPMGGAGVMIAKALGATVIAVDMLDERLEMAKEFGADYILNGKNVNVQEEIARITNGRGADAAIDCSGSPYGENDALDCVRPHGRVAFIGESKKTTIKPSAQFIRKQISVIGSWYFPIQEFDEITEFIMRKNLPVEKLVTHRFKLEEAETAFRLFDERKTEKAVFVWE</sequence>
<dbReference type="OrthoDB" id="9792162at2"/>
<keyword evidence="1 4" id="KW-0479">Metal-binding</keyword>
<dbReference type="CDD" id="cd08239">
    <property type="entry name" value="THR_DH_like"/>
    <property type="match status" value="1"/>
</dbReference>
<reference evidence="6 7" key="1">
    <citation type="submission" date="2018-12" db="EMBL/GenBank/DDBJ databases">
        <title>Bacillus chawlae sp. nov., Bacillus glennii sp. nov., and Bacillus saganii sp. nov. Isolated from the Vehicle Assembly Building at Kennedy Space Center where the Viking Spacecraft were Assembled.</title>
        <authorList>
            <person name="Seuylemezian A."/>
            <person name="Vaishampayan P."/>
        </authorList>
    </citation>
    <scope>NUCLEOTIDE SEQUENCE [LARGE SCALE GENOMIC DNA]</scope>
    <source>
        <strain evidence="6 7">L5</strain>
    </source>
</reference>
<evidence type="ECO:0000313" key="6">
    <source>
        <dbReference type="EMBL" id="RUQ30130.1"/>
    </source>
</evidence>
<dbReference type="Pfam" id="PF00107">
    <property type="entry name" value="ADH_zinc_N"/>
    <property type="match status" value="1"/>
</dbReference>
<dbReference type="EMBL" id="RYZZ01000007">
    <property type="protein sequence ID" value="RUQ30130.1"/>
    <property type="molecule type" value="Genomic_DNA"/>
</dbReference>
<dbReference type="InterPro" id="IPR013149">
    <property type="entry name" value="ADH-like_C"/>
</dbReference>
<name>A0A3S0U3I2_9BACI</name>
<feature type="domain" description="Enoyl reductase (ER)" evidence="5">
    <location>
        <begin position="10"/>
        <end position="340"/>
    </location>
</feature>
<comment type="caution">
    <text evidence="6">The sequence shown here is derived from an EMBL/GenBank/DDBJ whole genome shotgun (WGS) entry which is preliminary data.</text>
</comment>
<comment type="cofactor">
    <cofactor evidence="4">
        <name>Zn(2+)</name>
        <dbReference type="ChEBI" id="CHEBI:29105"/>
    </cofactor>
</comment>
<dbReference type="Pfam" id="PF08240">
    <property type="entry name" value="ADH_N"/>
    <property type="match status" value="1"/>
</dbReference>